<dbReference type="Proteomes" id="UP000761534">
    <property type="component" value="Unassembled WGS sequence"/>
</dbReference>
<feature type="compositionally biased region" description="Polar residues" evidence="1">
    <location>
        <begin position="384"/>
        <end position="393"/>
    </location>
</feature>
<feature type="compositionally biased region" description="Basic and acidic residues" evidence="1">
    <location>
        <begin position="327"/>
        <end position="345"/>
    </location>
</feature>
<protein>
    <submittedName>
        <fullName evidence="2">Uncharacterized protein</fullName>
    </submittedName>
</protein>
<comment type="caution">
    <text evidence="2">The sequence shown here is derived from an EMBL/GenBank/DDBJ whole genome shotgun (WGS) entry which is preliminary data.</text>
</comment>
<feature type="compositionally biased region" description="Basic and acidic residues" evidence="1">
    <location>
        <begin position="119"/>
        <end position="130"/>
    </location>
</feature>
<feature type="compositionally biased region" description="Basic and acidic residues" evidence="1">
    <location>
        <begin position="137"/>
        <end position="158"/>
    </location>
</feature>
<proteinExistence type="predicted"/>
<name>A0A642V9K6_9ASCO</name>
<dbReference type="Gene3D" id="1.10.287.1490">
    <property type="match status" value="1"/>
</dbReference>
<feature type="compositionally biased region" description="Basic residues" evidence="1">
    <location>
        <begin position="346"/>
        <end position="357"/>
    </location>
</feature>
<dbReference type="PANTHER" id="PTHR23159">
    <property type="entry name" value="CENTROSOMAL PROTEIN 2"/>
    <property type="match status" value="1"/>
</dbReference>
<organism evidence="2 3">
    <name type="scientific">Trichomonascus ciferrii</name>
    <dbReference type="NCBI Taxonomy" id="44093"/>
    <lineage>
        <taxon>Eukaryota</taxon>
        <taxon>Fungi</taxon>
        <taxon>Dikarya</taxon>
        <taxon>Ascomycota</taxon>
        <taxon>Saccharomycotina</taxon>
        <taxon>Dipodascomycetes</taxon>
        <taxon>Dipodascales</taxon>
        <taxon>Trichomonascaceae</taxon>
        <taxon>Trichomonascus</taxon>
        <taxon>Trichomonascus ciferrii complex</taxon>
    </lineage>
</organism>
<keyword evidence="3" id="KW-1185">Reference proteome</keyword>
<dbReference type="VEuPathDB" id="FungiDB:TRICI_001599"/>
<feature type="region of interest" description="Disordered" evidence="1">
    <location>
        <begin position="179"/>
        <end position="396"/>
    </location>
</feature>
<feature type="region of interest" description="Disordered" evidence="1">
    <location>
        <begin position="112"/>
        <end position="158"/>
    </location>
</feature>
<evidence type="ECO:0000313" key="3">
    <source>
        <dbReference type="Proteomes" id="UP000761534"/>
    </source>
</evidence>
<feature type="compositionally biased region" description="Polar residues" evidence="1">
    <location>
        <begin position="272"/>
        <end position="297"/>
    </location>
</feature>
<evidence type="ECO:0000313" key="2">
    <source>
        <dbReference type="EMBL" id="KAA8916247.1"/>
    </source>
</evidence>
<feature type="compositionally biased region" description="Polar residues" evidence="1">
    <location>
        <begin position="240"/>
        <end position="265"/>
    </location>
</feature>
<gene>
    <name evidence="2" type="ORF">TRICI_001599</name>
</gene>
<dbReference type="PANTHER" id="PTHR23159:SF31">
    <property type="entry name" value="CENTROSOME-ASSOCIATED PROTEIN CEP250 ISOFORM X1"/>
    <property type="match status" value="1"/>
</dbReference>
<feature type="compositionally biased region" description="Polar residues" evidence="1">
    <location>
        <begin position="305"/>
        <end position="316"/>
    </location>
</feature>
<evidence type="ECO:0000256" key="1">
    <source>
        <dbReference type="SAM" id="MobiDB-lite"/>
    </source>
</evidence>
<feature type="compositionally biased region" description="Basic and acidic residues" evidence="1">
    <location>
        <begin position="197"/>
        <end position="215"/>
    </location>
</feature>
<reference evidence="2" key="1">
    <citation type="journal article" date="2019" name="G3 (Bethesda)">
        <title>Genome Assemblies of Two Rare Opportunistic Yeast Pathogens: Diutina rugosa (syn. Candida rugosa) and Trichomonascus ciferrii (syn. Candida ciferrii).</title>
        <authorList>
            <person name="Mixao V."/>
            <person name="Saus E."/>
            <person name="Hansen A.P."/>
            <person name="Lass-Florl C."/>
            <person name="Gabaldon T."/>
        </authorList>
    </citation>
    <scope>NUCLEOTIDE SEQUENCE</scope>
    <source>
        <strain evidence="2">CBS 4856</strain>
    </source>
</reference>
<dbReference type="AlphaFoldDB" id="A0A642V9K6"/>
<feature type="compositionally biased region" description="Polar residues" evidence="1">
    <location>
        <begin position="216"/>
        <end position="226"/>
    </location>
</feature>
<dbReference type="EMBL" id="SWFS01000113">
    <property type="protein sequence ID" value="KAA8916247.1"/>
    <property type="molecule type" value="Genomic_DNA"/>
</dbReference>
<feature type="compositionally biased region" description="Basic and acidic residues" evidence="1">
    <location>
        <begin position="179"/>
        <end position="189"/>
    </location>
</feature>
<sequence length="422" mass="47279">MAETIMVSLAGAVQDYLVHAKEVSRLEVMEERRQREVLRFIQEHDMTRLEQEKDALTGRVDSLMSTNQQLTGNLNKLEEDLAGLKGSNKQSTELEKKNQRLNSELQKLKQVQEQNKQLTSEKKNLEKKLNELNNKNESGKRSLDKFEKEKNELQQSEKKLKSELSELKSQLYKQKTAAEKASQELEKQKQQFSRQKSAMESKMETLKTKVSKSDQAKPSSTLNSPARPTFSPAVNKKPAVSTNTTSLGTGKSSGFSTTPFLQRGTTILPALNSPSPLKSSIAASKASPNTSKSTIGGTSKRKPSLTFTAKNSNKQISLFDDDDDNDTEKKDDGDTTIKPGDTKAQEKRKRRRLKAKSFRTDGIDDNDEDNPDLPGSLFKRVKKPNTNSSSQPVTGIFGLNKEISPLKKRNESIRNQFKLGQK</sequence>
<accession>A0A642V9K6</accession>